<protein>
    <submittedName>
        <fullName evidence="1">Uncharacterized protein</fullName>
    </submittedName>
</protein>
<sequence length="150" mass="16579">MYAPEGDPVFELVPPIFGAVIKAAWAKIDGIDPTYETFWGLYLSLLNEVRTAAAEIGEQIQAAAAKENKVFTVHMDVIPGEKWHPVVPLSAALAFPEEEEVYLVDSFSDDDKNEGYDVLAEALLDPDEDPVDPAIQFEEELEFTLPVPLT</sequence>
<reference evidence="1 2" key="1">
    <citation type="submission" date="2024-02" db="EMBL/GenBank/DDBJ databases">
        <title>A draft genome for the cacao thread blight pathogen Marasmius crinis-equi.</title>
        <authorList>
            <person name="Cohen S.P."/>
            <person name="Baruah I.K."/>
            <person name="Amoako-Attah I."/>
            <person name="Bukari Y."/>
            <person name="Meinhardt L.W."/>
            <person name="Bailey B.A."/>
        </authorList>
    </citation>
    <scope>NUCLEOTIDE SEQUENCE [LARGE SCALE GENOMIC DNA]</scope>
    <source>
        <strain evidence="1 2">GH-76</strain>
    </source>
</reference>
<accession>A0ABR3EHM7</accession>
<proteinExistence type="predicted"/>
<keyword evidence="2" id="KW-1185">Reference proteome</keyword>
<comment type="caution">
    <text evidence="1">The sequence shown here is derived from an EMBL/GenBank/DDBJ whole genome shotgun (WGS) entry which is preliminary data.</text>
</comment>
<name>A0ABR3EHM7_9AGAR</name>
<gene>
    <name evidence="1" type="ORF">V5O48_019712</name>
</gene>
<dbReference type="EMBL" id="JBAHYK010006026">
    <property type="protein sequence ID" value="KAL0562375.1"/>
    <property type="molecule type" value="Genomic_DNA"/>
</dbReference>
<evidence type="ECO:0000313" key="2">
    <source>
        <dbReference type="Proteomes" id="UP001465976"/>
    </source>
</evidence>
<organism evidence="1 2">
    <name type="scientific">Marasmius crinis-equi</name>
    <dbReference type="NCBI Taxonomy" id="585013"/>
    <lineage>
        <taxon>Eukaryota</taxon>
        <taxon>Fungi</taxon>
        <taxon>Dikarya</taxon>
        <taxon>Basidiomycota</taxon>
        <taxon>Agaricomycotina</taxon>
        <taxon>Agaricomycetes</taxon>
        <taxon>Agaricomycetidae</taxon>
        <taxon>Agaricales</taxon>
        <taxon>Marasmiineae</taxon>
        <taxon>Marasmiaceae</taxon>
        <taxon>Marasmius</taxon>
    </lineage>
</organism>
<evidence type="ECO:0000313" key="1">
    <source>
        <dbReference type="EMBL" id="KAL0562375.1"/>
    </source>
</evidence>
<dbReference type="Proteomes" id="UP001465976">
    <property type="component" value="Unassembled WGS sequence"/>
</dbReference>